<dbReference type="EMBL" id="JAJTJA010000010">
    <property type="protein sequence ID" value="KAH8692750.1"/>
    <property type="molecule type" value="Genomic_DNA"/>
</dbReference>
<accession>A0AAD4KJ74</accession>
<feature type="compositionally biased region" description="Polar residues" evidence="2">
    <location>
        <begin position="874"/>
        <end position="891"/>
    </location>
</feature>
<name>A0AAD4KJ74_9EURO</name>
<dbReference type="RefSeq" id="XP_046068623.1">
    <property type="nucleotide sequence ID" value="XM_046218534.1"/>
</dbReference>
<feature type="region of interest" description="Disordered" evidence="2">
    <location>
        <begin position="952"/>
        <end position="1119"/>
    </location>
</feature>
<keyword evidence="4" id="KW-1185">Reference proteome</keyword>
<organism evidence="3 4">
    <name type="scientific">Talaromyces proteolyticus</name>
    <dbReference type="NCBI Taxonomy" id="1131652"/>
    <lineage>
        <taxon>Eukaryota</taxon>
        <taxon>Fungi</taxon>
        <taxon>Dikarya</taxon>
        <taxon>Ascomycota</taxon>
        <taxon>Pezizomycotina</taxon>
        <taxon>Eurotiomycetes</taxon>
        <taxon>Eurotiomycetidae</taxon>
        <taxon>Eurotiales</taxon>
        <taxon>Trichocomaceae</taxon>
        <taxon>Talaromyces</taxon>
        <taxon>Talaromyces sect. Bacilispori</taxon>
    </lineage>
</organism>
<evidence type="ECO:0000256" key="1">
    <source>
        <dbReference type="ARBA" id="ARBA00010216"/>
    </source>
</evidence>
<sequence>MNAVRQSCRPKHQVLILKCFPRYQKGVLQVKPNASELSYLLYYASTRRSKLQKVGAFLEKKAAREVHKGRIGNVQVVLQILTALIEKLPRELPLYAHSILAIIETVIHSNDITMVEETVPTFEMFCNSQDLSVLAVEQQHATRYLSIVRSYAAFASTKLKSPANASNDLPISLRWKNIGLKAIRSIVCSESISGDGGKQLSIIVPIILENLYAGSEDVLISLQSKASEKAFDETSEQAQSRRRRASTVTVQTVDAHAPDGNVAEASGTTADADKVAELEVRLLAMRCLERIFVVSSNRSQIRTAAGLVLQFIVDKQDNSVSEKPFRESKDWAQSLMELIVKWCPVQDRFIVLFTAVEILRGMSVDGHPVNKQIVMASLIGSLLKSPVNMIGLSVIDVLVGFVQHILRLLQTPIPSDSQPQLDSTNEGENPSDLAINADSEKPNVIASSEPTISPENARLVSLLKECIGNLATHIYYADQISDMIRTLLKRIRPSTSIDVTVGTVVKTVSDPSASANNFGNAASELQLENFFYSAASKITALEAVKDILAVANQKKAATGAGIESRNQVSINVWEGTQWLLRDPDRQVRTAYTDALVFWLQLETTKNDLRVKDLTKRVTRSQSKRDVGGSARVASTSTAPIDKGLSSAPSSFLQLLHLAIYDNAVEFAVVDADIFILHLLLVKLVDHLGVNATRFGLPMVLKLQEAVPPSESLSSADAQINIGSLVYGYLSALSEKFNFETSKIGSSIHAEVSKRKKRKAWLEKIQLPPLSLSQLPSSEENKAIKPDLQEPLRTFSATEELVQQIENAYTASLIAAPQSPPSSPGRHPITPSSPNAYFGAGQDLKLPADVKEEMLSAWSREACLTVLERERTKAASVSGSRHTSSIQRNNGPLNGFGNYSPHRGPLSSPDRQNNYYSAELGSGISDGSFSESNRDSTIRVNELKRMLTVSVNSNVRRSSPLRTRADAGNRSIVSSSSESLVSGTFSASDFESESRPQSIREDGRSASRDGSEITKPAPVSSSGKYNNDTAVSDNDDGIPPVPPLPSGLAIPGGFPDTSSNLSRQSSTRSDHPSPTGFYGKNGSIKGKSTAQQPVKTMNGRKSRSSNSLNATVSRKGNGPAATLNHAISPLGAGGNTRFDIDKLLDSVLPQVINDDSINNESISTIPGYVGGASRTGEERHRATSGIGRPPY</sequence>
<feature type="compositionally biased region" description="Low complexity" evidence="2">
    <location>
        <begin position="1056"/>
        <end position="1066"/>
    </location>
</feature>
<feature type="compositionally biased region" description="Low complexity" evidence="2">
    <location>
        <begin position="970"/>
        <end position="985"/>
    </location>
</feature>
<proteinExistence type="inferred from homology"/>
<dbReference type="PANTHER" id="PTHR47766:SF1">
    <property type="entry name" value="PROTEIN EFR3"/>
    <property type="match status" value="1"/>
</dbReference>
<dbReference type="Pfam" id="PF21072">
    <property type="entry name" value="EFR3"/>
    <property type="match status" value="2"/>
</dbReference>
<reference evidence="3" key="1">
    <citation type="submission" date="2021-12" db="EMBL/GenBank/DDBJ databases">
        <title>Convergent genome expansion in fungi linked to evolution of root-endophyte symbiosis.</title>
        <authorList>
            <consortium name="DOE Joint Genome Institute"/>
            <person name="Ke Y.-H."/>
            <person name="Bonito G."/>
            <person name="Liao H.-L."/>
            <person name="Looney B."/>
            <person name="Rojas-Flechas A."/>
            <person name="Nash J."/>
            <person name="Hameed K."/>
            <person name="Schadt C."/>
            <person name="Martin F."/>
            <person name="Crous P.W."/>
            <person name="Miettinen O."/>
            <person name="Magnuson J.K."/>
            <person name="Labbe J."/>
            <person name="Jacobson D."/>
            <person name="Doktycz M.J."/>
            <person name="Veneault-Fourrey C."/>
            <person name="Kuo A."/>
            <person name="Mondo S."/>
            <person name="Calhoun S."/>
            <person name="Riley R."/>
            <person name="Ohm R."/>
            <person name="LaButti K."/>
            <person name="Andreopoulos B."/>
            <person name="Pangilinan J."/>
            <person name="Nolan M."/>
            <person name="Tritt A."/>
            <person name="Clum A."/>
            <person name="Lipzen A."/>
            <person name="Daum C."/>
            <person name="Barry K."/>
            <person name="Grigoriev I.V."/>
            <person name="Vilgalys R."/>
        </authorList>
    </citation>
    <scope>NUCLEOTIDE SEQUENCE</scope>
    <source>
        <strain evidence="3">PMI_201</strain>
    </source>
</reference>
<dbReference type="SUPFAM" id="SSF48371">
    <property type="entry name" value="ARM repeat"/>
    <property type="match status" value="1"/>
</dbReference>
<feature type="region of interest" description="Disordered" evidence="2">
    <location>
        <begin position="1167"/>
        <end position="1190"/>
    </location>
</feature>
<dbReference type="GO" id="GO:0072659">
    <property type="term" value="P:protein localization to plasma membrane"/>
    <property type="evidence" value="ECO:0007669"/>
    <property type="project" value="InterPro"/>
</dbReference>
<dbReference type="InterPro" id="IPR049150">
    <property type="entry name" value="EFR3_HEAT-like_rpt"/>
</dbReference>
<evidence type="ECO:0008006" key="5">
    <source>
        <dbReference type="Google" id="ProtNLM"/>
    </source>
</evidence>
<dbReference type="GO" id="GO:0005886">
    <property type="term" value="C:plasma membrane"/>
    <property type="evidence" value="ECO:0007669"/>
    <property type="project" value="TreeGrafter"/>
</dbReference>
<feature type="compositionally biased region" description="Polar residues" evidence="2">
    <location>
        <begin position="1085"/>
        <end position="1094"/>
    </location>
</feature>
<dbReference type="GeneID" id="70248821"/>
<feature type="compositionally biased region" description="Polar residues" evidence="2">
    <location>
        <begin position="1103"/>
        <end position="1113"/>
    </location>
</feature>
<evidence type="ECO:0000313" key="4">
    <source>
        <dbReference type="Proteomes" id="UP001201262"/>
    </source>
</evidence>
<dbReference type="Proteomes" id="UP001201262">
    <property type="component" value="Unassembled WGS sequence"/>
</dbReference>
<dbReference type="AlphaFoldDB" id="A0AAD4KJ74"/>
<feature type="compositionally biased region" description="Polar residues" evidence="2">
    <location>
        <begin position="416"/>
        <end position="428"/>
    </location>
</feature>
<protein>
    <recommendedName>
        <fullName evidence="5">Protein EFR3</fullName>
    </recommendedName>
</protein>
<feature type="compositionally biased region" description="Basic and acidic residues" evidence="2">
    <location>
        <begin position="991"/>
        <end position="1011"/>
    </location>
</feature>
<evidence type="ECO:0000256" key="2">
    <source>
        <dbReference type="SAM" id="MobiDB-lite"/>
    </source>
</evidence>
<feature type="region of interest" description="Disordered" evidence="2">
    <location>
        <begin position="416"/>
        <end position="449"/>
    </location>
</feature>
<dbReference type="InterPro" id="IPR016024">
    <property type="entry name" value="ARM-type_fold"/>
</dbReference>
<dbReference type="PANTHER" id="PTHR47766">
    <property type="entry name" value="PROTEIN EFR3"/>
    <property type="match status" value="1"/>
</dbReference>
<evidence type="ECO:0000313" key="3">
    <source>
        <dbReference type="EMBL" id="KAH8692750.1"/>
    </source>
</evidence>
<comment type="caution">
    <text evidence="3">The sequence shown here is derived from an EMBL/GenBank/DDBJ whole genome shotgun (WGS) entry which is preliminary data.</text>
</comment>
<feature type="compositionally biased region" description="Polar residues" evidence="2">
    <location>
        <begin position="1018"/>
        <end position="1031"/>
    </location>
</feature>
<feature type="region of interest" description="Disordered" evidence="2">
    <location>
        <begin position="872"/>
        <end position="932"/>
    </location>
</feature>
<comment type="similarity">
    <text evidence="1">Belongs to the EFR3 family.</text>
</comment>
<gene>
    <name evidence="3" type="ORF">BGW36DRAFT_399556</name>
</gene>
<dbReference type="InterPro" id="IPR039786">
    <property type="entry name" value="EFR3"/>
</dbReference>
<feature type="region of interest" description="Disordered" evidence="2">
    <location>
        <begin position="231"/>
        <end position="251"/>
    </location>
</feature>